<keyword evidence="3" id="KW-1185">Reference proteome</keyword>
<accession>A0ABN8IW20</accession>
<sequence>MWVKRNQAAAALPAAPAEASAQRTRNNPNPFREPAFEGIVMLKCSLKCPNALRKPDIRREVISNFGWRL</sequence>
<evidence type="ECO:0000313" key="3">
    <source>
        <dbReference type="Proteomes" id="UP000837857"/>
    </source>
</evidence>
<proteinExistence type="predicted"/>
<reference evidence="2" key="1">
    <citation type="submission" date="2022-03" db="EMBL/GenBank/DDBJ databases">
        <authorList>
            <person name="Martin H S."/>
        </authorList>
    </citation>
    <scope>NUCLEOTIDE SEQUENCE</scope>
</reference>
<dbReference type="EMBL" id="OW152816">
    <property type="protein sequence ID" value="CAH2066069.1"/>
    <property type="molecule type" value="Genomic_DNA"/>
</dbReference>
<evidence type="ECO:0000313" key="2">
    <source>
        <dbReference type="EMBL" id="CAH2066069.1"/>
    </source>
</evidence>
<name>A0ABN8IW20_9NEOP</name>
<feature type="compositionally biased region" description="Low complexity" evidence="1">
    <location>
        <begin position="8"/>
        <end position="21"/>
    </location>
</feature>
<dbReference type="Proteomes" id="UP000837857">
    <property type="component" value="Chromosome 4"/>
</dbReference>
<feature type="region of interest" description="Disordered" evidence="1">
    <location>
        <begin position="1"/>
        <end position="32"/>
    </location>
</feature>
<protein>
    <submittedName>
        <fullName evidence="2">Uncharacterized protein</fullName>
    </submittedName>
</protein>
<organism evidence="2 3">
    <name type="scientific">Iphiclides podalirius</name>
    <name type="common">scarce swallowtail</name>
    <dbReference type="NCBI Taxonomy" id="110791"/>
    <lineage>
        <taxon>Eukaryota</taxon>
        <taxon>Metazoa</taxon>
        <taxon>Ecdysozoa</taxon>
        <taxon>Arthropoda</taxon>
        <taxon>Hexapoda</taxon>
        <taxon>Insecta</taxon>
        <taxon>Pterygota</taxon>
        <taxon>Neoptera</taxon>
        <taxon>Endopterygota</taxon>
        <taxon>Lepidoptera</taxon>
        <taxon>Glossata</taxon>
        <taxon>Ditrysia</taxon>
        <taxon>Papilionoidea</taxon>
        <taxon>Papilionidae</taxon>
        <taxon>Papilioninae</taxon>
        <taxon>Iphiclides</taxon>
    </lineage>
</organism>
<evidence type="ECO:0000256" key="1">
    <source>
        <dbReference type="SAM" id="MobiDB-lite"/>
    </source>
</evidence>
<feature type="non-terminal residue" evidence="2">
    <location>
        <position position="1"/>
    </location>
</feature>
<gene>
    <name evidence="2" type="ORF">IPOD504_LOCUS13263</name>
</gene>